<dbReference type="EMBL" id="JAPZBQ010000003">
    <property type="protein sequence ID" value="KAJ5338130.1"/>
    <property type="molecule type" value="Genomic_DNA"/>
</dbReference>
<organism evidence="2 3">
    <name type="scientific">Penicillium brevicompactum</name>
    <dbReference type="NCBI Taxonomy" id="5074"/>
    <lineage>
        <taxon>Eukaryota</taxon>
        <taxon>Fungi</taxon>
        <taxon>Dikarya</taxon>
        <taxon>Ascomycota</taxon>
        <taxon>Pezizomycotina</taxon>
        <taxon>Eurotiomycetes</taxon>
        <taxon>Eurotiomycetidae</taxon>
        <taxon>Eurotiales</taxon>
        <taxon>Aspergillaceae</taxon>
        <taxon>Penicillium</taxon>
    </lineage>
</organism>
<dbReference type="Proteomes" id="UP001147695">
    <property type="component" value="Unassembled WGS sequence"/>
</dbReference>
<sequence>MPPRKAKASMACKLENVKAFLDKQEEFKADCQQLARIHADSNPDVEWKPENGPGRKANLRREKARMKLVLELEFDEETGRPRFPPPNTRLSDEWVYLAIKHMKCILRGQRYPYDFDKRGDIDPDRVPSGPAPIIWAHGLPFFPVYKGHYVLCGRAHAECIGWLIEEKNREVMKRSPHFSIGAVIAPKSAVDSEHTIDRQLLLHQPLGTERDLRFKGKYATRDVVSANHHDCAVLPRLNEAPLAMPLWKVRGYNARCGPRQPGCCPTCMRKEYFMDHGLTTDEEYDHLTRAYHNIYSDEDEDSEDETSSDENASAEDENNIFIAQDIDPQDAEMSGMAPVPEVAEPEDTTNASLQDKTHSQDGPQATDVVQLLPHSEAPYKLASYDPVMVYEYGSETDVQDDTISQEDQVNSESSESGSNSQVAQSLLNSQLPSGLTPDDPLVVDEDGPQRDTKYDDLFNGGFKFAGARVHPGRLNTDIDMSDTAITSSPVTPEEWLRPNIMAELANGDLMETWNLGTTSTDVGIEKQPDSQGI</sequence>
<dbReference type="AlphaFoldDB" id="A0A9W9QHQ9"/>
<accession>A0A9W9QHQ9</accession>
<feature type="region of interest" description="Disordered" evidence="1">
    <location>
        <begin position="296"/>
        <end position="319"/>
    </location>
</feature>
<evidence type="ECO:0000313" key="3">
    <source>
        <dbReference type="Proteomes" id="UP001147695"/>
    </source>
</evidence>
<reference evidence="2" key="2">
    <citation type="journal article" date="2023" name="IMA Fungus">
        <title>Comparative genomic study of the Penicillium genus elucidates a diverse pangenome and 15 lateral gene transfer events.</title>
        <authorList>
            <person name="Petersen C."/>
            <person name="Sorensen T."/>
            <person name="Nielsen M.R."/>
            <person name="Sondergaard T.E."/>
            <person name="Sorensen J.L."/>
            <person name="Fitzpatrick D.A."/>
            <person name="Frisvad J.C."/>
            <person name="Nielsen K.L."/>
        </authorList>
    </citation>
    <scope>NUCLEOTIDE SEQUENCE</scope>
    <source>
        <strain evidence="2">IBT 35673</strain>
    </source>
</reference>
<feature type="region of interest" description="Disordered" evidence="1">
    <location>
        <begin position="430"/>
        <end position="449"/>
    </location>
</feature>
<comment type="caution">
    <text evidence="2">The sequence shown here is derived from an EMBL/GenBank/DDBJ whole genome shotgun (WGS) entry which is preliminary data.</text>
</comment>
<feature type="compositionally biased region" description="Low complexity" evidence="1">
    <location>
        <begin position="410"/>
        <end position="423"/>
    </location>
</feature>
<evidence type="ECO:0000256" key="1">
    <source>
        <dbReference type="SAM" id="MobiDB-lite"/>
    </source>
</evidence>
<feature type="region of interest" description="Disordered" evidence="1">
    <location>
        <begin position="399"/>
        <end position="423"/>
    </location>
</feature>
<feature type="region of interest" description="Disordered" evidence="1">
    <location>
        <begin position="341"/>
        <end position="363"/>
    </location>
</feature>
<evidence type="ECO:0000313" key="2">
    <source>
        <dbReference type="EMBL" id="KAJ5338130.1"/>
    </source>
</evidence>
<protein>
    <submittedName>
        <fullName evidence="2">Uncharacterized protein</fullName>
    </submittedName>
</protein>
<proteinExistence type="predicted"/>
<name>A0A9W9QHQ9_PENBR</name>
<gene>
    <name evidence="2" type="ORF">N7452_004858</name>
</gene>
<feature type="compositionally biased region" description="Acidic residues" evidence="1">
    <location>
        <begin position="296"/>
        <end position="318"/>
    </location>
</feature>
<reference evidence="2" key="1">
    <citation type="submission" date="2022-12" db="EMBL/GenBank/DDBJ databases">
        <authorList>
            <person name="Petersen C."/>
        </authorList>
    </citation>
    <scope>NUCLEOTIDE SEQUENCE</scope>
    <source>
        <strain evidence="2">IBT 35673</strain>
    </source>
</reference>